<dbReference type="PROSITE" id="PS51186">
    <property type="entry name" value="GNAT"/>
    <property type="match status" value="1"/>
</dbReference>
<protein>
    <submittedName>
        <fullName evidence="2">N-acetyltransferase</fullName>
    </submittedName>
</protein>
<evidence type="ECO:0000313" key="3">
    <source>
        <dbReference type="Proteomes" id="UP000282529"/>
    </source>
</evidence>
<name>A0A3N9Q7G5_9BACL</name>
<feature type="domain" description="N-acetyltransferase" evidence="1">
    <location>
        <begin position="16"/>
        <end position="164"/>
    </location>
</feature>
<dbReference type="InterPro" id="IPR000182">
    <property type="entry name" value="GNAT_dom"/>
</dbReference>
<gene>
    <name evidence="2" type="ORF">EH198_03330</name>
</gene>
<dbReference type="Proteomes" id="UP000282529">
    <property type="component" value="Unassembled WGS sequence"/>
</dbReference>
<evidence type="ECO:0000313" key="2">
    <source>
        <dbReference type="EMBL" id="RQW13466.1"/>
    </source>
</evidence>
<dbReference type="Pfam" id="PF00583">
    <property type="entry name" value="Acetyltransf_1"/>
    <property type="match status" value="1"/>
</dbReference>
<dbReference type="OrthoDB" id="9797178at2"/>
<proteinExistence type="predicted"/>
<reference evidence="2 3" key="1">
    <citation type="submission" date="2018-11" db="EMBL/GenBank/DDBJ databases">
        <title>Genome sequence of strain 7197.</title>
        <authorList>
            <person name="Gao J."/>
            <person name="Sun J."/>
        </authorList>
    </citation>
    <scope>NUCLEOTIDE SEQUENCE [LARGE SCALE GENOMIC DNA]</scope>
    <source>
        <strain evidence="2 3">7197</strain>
    </source>
</reference>
<comment type="caution">
    <text evidence="2">The sequence shown here is derived from an EMBL/GenBank/DDBJ whole genome shotgun (WGS) entry which is preliminary data.</text>
</comment>
<dbReference type="Gene3D" id="3.40.630.30">
    <property type="match status" value="1"/>
</dbReference>
<evidence type="ECO:0000259" key="1">
    <source>
        <dbReference type="PROSITE" id="PS51186"/>
    </source>
</evidence>
<dbReference type="AlphaFoldDB" id="A0A3N9Q7G5"/>
<dbReference type="InterPro" id="IPR016181">
    <property type="entry name" value="Acyl_CoA_acyltransferase"/>
</dbReference>
<dbReference type="PANTHER" id="PTHR43617:SF2">
    <property type="entry name" value="UPF0039 PROTEIN SLL0451"/>
    <property type="match status" value="1"/>
</dbReference>
<dbReference type="InterPro" id="IPR050276">
    <property type="entry name" value="MshD_Acetyltransferase"/>
</dbReference>
<dbReference type="EMBL" id="RQPI01000001">
    <property type="protein sequence ID" value="RQW13466.1"/>
    <property type="molecule type" value="Genomic_DNA"/>
</dbReference>
<organism evidence="2 3">
    <name type="scientific">Paenibacillus rhizophilus</name>
    <dbReference type="NCBI Taxonomy" id="1850366"/>
    <lineage>
        <taxon>Bacteria</taxon>
        <taxon>Bacillati</taxon>
        <taxon>Bacillota</taxon>
        <taxon>Bacilli</taxon>
        <taxon>Bacillales</taxon>
        <taxon>Paenibacillaceae</taxon>
        <taxon>Paenibacillus</taxon>
    </lineage>
</organism>
<dbReference type="GO" id="GO:0016747">
    <property type="term" value="F:acyltransferase activity, transferring groups other than amino-acyl groups"/>
    <property type="evidence" value="ECO:0007669"/>
    <property type="project" value="InterPro"/>
</dbReference>
<keyword evidence="2" id="KW-0808">Transferase</keyword>
<keyword evidence="3" id="KW-1185">Reference proteome</keyword>
<dbReference type="CDD" id="cd04301">
    <property type="entry name" value="NAT_SF"/>
    <property type="match status" value="1"/>
</dbReference>
<dbReference type="PANTHER" id="PTHR43617">
    <property type="entry name" value="L-AMINO ACID N-ACETYLTRANSFERASE"/>
    <property type="match status" value="1"/>
</dbReference>
<accession>A0A3N9Q7G5</accession>
<sequence>MSLKKSVEQRRVYPLFIIRPEQKEDILEISEVNNLAFKGEEEAKLVEAIRASEFFVPELSLVAISNEVIGHILFSIISIETDSGIVPTLGLAPLSVKPEFQNLGIGSALVREGLKKCKELGFEHVVVLGHPNFYSRFGFIPSKTKGIKPPFQVPDEAFMVHELKNGSLDHITGTVKYPPAFDVVS</sequence>
<dbReference type="SUPFAM" id="SSF55729">
    <property type="entry name" value="Acyl-CoA N-acyltransferases (Nat)"/>
    <property type="match status" value="1"/>
</dbReference>